<proteinExistence type="predicted"/>
<protein>
    <submittedName>
        <fullName evidence="2">Uncharacterized protein</fullName>
    </submittedName>
</protein>
<sequence length="100" mass="11151">MQHQRSSATVRITTLFDSTNSAVCTQLKNAGGTLDGRMPVDAFLVGCQDLDNGDRPYHNGTNYPNMKKDKVKVDENTKDEENNANASARKNRWGARHPRC</sequence>
<evidence type="ECO:0000313" key="2">
    <source>
        <dbReference type="EMBL" id="RSL41351.1"/>
    </source>
</evidence>
<gene>
    <name evidence="2" type="ORF">CEP54_015848</name>
</gene>
<evidence type="ECO:0000313" key="3">
    <source>
        <dbReference type="Proteomes" id="UP000288168"/>
    </source>
</evidence>
<accession>A0A428NKM2</accession>
<dbReference type="EMBL" id="NKCI01000425">
    <property type="protein sequence ID" value="RSL41351.1"/>
    <property type="molecule type" value="Genomic_DNA"/>
</dbReference>
<dbReference type="AlphaFoldDB" id="A0A428NKM2"/>
<comment type="caution">
    <text evidence="2">The sequence shown here is derived from an EMBL/GenBank/DDBJ whole genome shotgun (WGS) entry which is preliminary data.</text>
</comment>
<reference evidence="2 3" key="1">
    <citation type="submission" date="2017-06" db="EMBL/GenBank/DDBJ databases">
        <title>Comparative genomic analysis of Ambrosia Fusariam Clade fungi.</title>
        <authorList>
            <person name="Stajich J.E."/>
            <person name="Carrillo J."/>
            <person name="Kijimoto T."/>
            <person name="Eskalen A."/>
            <person name="O'Donnell K."/>
            <person name="Kasson M."/>
        </authorList>
    </citation>
    <scope>NUCLEOTIDE SEQUENCE [LARGE SCALE GENOMIC DNA]</scope>
    <source>
        <strain evidence="2 3">NRRL62584</strain>
    </source>
</reference>
<name>A0A428NKM2_9HYPO</name>
<organism evidence="2 3">
    <name type="scientific">Fusarium duplospermum</name>
    <dbReference type="NCBI Taxonomy" id="1325734"/>
    <lineage>
        <taxon>Eukaryota</taxon>
        <taxon>Fungi</taxon>
        <taxon>Dikarya</taxon>
        <taxon>Ascomycota</taxon>
        <taxon>Pezizomycotina</taxon>
        <taxon>Sordariomycetes</taxon>
        <taxon>Hypocreomycetidae</taxon>
        <taxon>Hypocreales</taxon>
        <taxon>Nectriaceae</taxon>
        <taxon>Fusarium</taxon>
        <taxon>Fusarium solani species complex</taxon>
    </lineage>
</organism>
<feature type="region of interest" description="Disordered" evidence="1">
    <location>
        <begin position="74"/>
        <end position="100"/>
    </location>
</feature>
<evidence type="ECO:0000256" key="1">
    <source>
        <dbReference type="SAM" id="MobiDB-lite"/>
    </source>
</evidence>
<dbReference type="Proteomes" id="UP000288168">
    <property type="component" value="Unassembled WGS sequence"/>
</dbReference>
<keyword evidence="3" id="KW-1185">Reference proteome</keyword>
<feature type="compositionally biased region" description="Basic residues" evidence="1">
    <location>
        <begin position="89"/>
        <end position="100"/>
    </location>
</feature>